<proteinExistence type="inferred from homology"/>
<dbReference type="AlphaFoldDB" id="A0AAW6U2S2"/>
<evidence type="ECO:0000256" key="3">
    <source>
        <dbReference type="ARBA" id="ARBA00022448"/>
    </source>
</evidence>
<keyword evidence="6 8" id="KW-1133">Transmembrane helix</keyword>
<comment type="subcellular location">
    <subcellularLocation>
        <location evidence="1">Cell membrane</location>
        <topology evidence="1">Multi-pass membrane protein</topology>
    </subcellularLocation>
</comment>
<sequence>MSNYLRLKKMLYIVSLAAVSIVLGLVEITWPIPGASFLKLDFSEVAILVSLLVLGNKETVVVVLIRSFSRRLFNGFDLAGIVGEMIAMFASFAIIIGYNIAKKILKNKEKPLIYEVSVNNNHVSKKEFIVTTLTITLLLTTVLFALNFFITTPIYYTIPNPYVPVLSISGRLHFHVFSFIPDSPFSYLEYFWALFVIYMPFNITKGILVSVVFLMLKPRLKYLEL</sequence>
<evidence type="ECO:0000256" key="1">
    <source>
        <dbReference type="ARBA" id="ARBA00004651"/>
    </source>
</evidence>
<dbReference type="GO" id="GO:0032217">
    <property type="term" value="F:riboflavin transmembrane transporter activity"/>
    <property type="evidence" value="ECO:0007669"/>
    <property type="project" value="InterPro"/>
</dbReference>
<keyword evidence="5 8" id="KW-0812">Transmembrane</keyword>
<dbReference type="Pfam" id="PF12822">
    <property type="entry name" value="ECF_trnsprt"/>
    <property type="match status" value="1"/>
</dbReference>
<organism evidence="9 10">
    <name type="scientific">Peloplasma aerotolerans</name>
    <dbReference type="NCBI Taxonomy" id="3044389"/>
    <lineage>
        <taxon>Bacteria</taxon>
        <taxon>Bacillati</taxon>
        <taxon>Mycoplasmatota</taxon>
        <taxon>Mollicutes</taxon>
        <taxon>Acholeplasmatales</taxon>
        <taxon>Acholeplasmataceae</taxon>
        <taxon>Peloplasma</taxon>
    </lineage>
</organism>
<evidence type="ECO:0000256" key="2">
    <source>
        <dbReference type="ARBA" id="ARBA00005540"/>
    </source>
</evidence>
<protein>
    <recommendedName>
        <fullName evidence="11">Riboflavin transporter</fullName>
    </recommendedName>
</protein>
<evidence type="ECO:0000313" key="10">
    <source>
        <dbReference type="Proteomes" id="UP001431532"/>
    </source>
</evidence>
<name>A0AAW6U2S2_9MOLU</name>
<dbReference type="PANTHER" id="PTHR38438:SF1">
    <property type="entry name" value="RIBOFLAVIN TRANSPORTER RIBU"/>
    <property type="match status" value="1"/>
</dbReference>
<comment type="caution">
    <text evidence="9">The sequence shown here is derived from an EMBL/GenBank/DDBJ whole genome shotgun (WGS) entry which is preliminary data.</text>
</comment>
<dbReference type="EMBL" id="JASCXW010000003">
    <property type="protein sequence ID" value="MDI6452273.1"/>
    <property type="molecule type" value="Genomic_DNA"/>
</dbReference>
<evidence type="ECO:0000256" key="7">
    <source>
        <dbReference type="ARBA" id="ARBA00023136"/>
    </source>
</evidence>
<dbReference type="InterPro" id="IPR025720">
    <property type="entry name" value="RibU"/>
</dbReference>
<dbReference type="PANTHER" id="PTHR38438">
    <property type="entry name" value="RIBOFLAVIN TRANSPORTER RIBU"/>
    <property type="match status" value="1"/>
</dbReference>
<feature type="transmembrane region" description="Helical" evidence="8">
    <location>
        <begin position="128"/>
        <end position="150"/>
    </location>
</feature>
<feature type="transmembrane region" description="Helical" evidence="8">
    <location>
        <begin position="192"/>
        <end position="216"/>
    </location>
</feature>
<dbReference type="GO" id="GO:0005886">
    <property type="term" value="C:plasma membrane"/>
    <property type="evidence" value="ECO:0007669"/>
    <property type="project" value="UniProtKB-SubCell"/>
</dbReference>
<keyword evidence="4" id="KW-1003">Cell membrane</keyword>
<evidence type="ECO:0000256" key="4">
    <source>
        <dbReference type="ARBA" id="ARBA00022475"/>
    </source>
</evidence>
<dbReference type="RefSeq" id="WP_282838688.1">
    <property type="nucleotide sequence ID" value="NZ_JASCXW010000003.1"/>
</dbReference>
<evidence type="ECO:0000313" key="9">
    <source>
        <dbReference type="EMBL" id="MDI6452273.1"/>
    </source>
</evidence>
<keyword evidence="3" id="KW-0813">Transport</keyword>
<evidence type="ECO:0000256" key="8">
    <source>
        <dbReference type="SAM" id="Phobius"/>
    </source>
</evidence>
<reference evidence="9" key="1">
    <citation type="submission" date="2023-05" db="EMBL/GenBank/DDBJ databases">
        <title>Mariniplasma microaerophilum sp. nov., a novel anaerobic mollicute isolated from terrestrial mud volcano, Taman Peninsula, Russia.</title>
        <authorList>
            <person name="Khomyakova M.A."/>
            <person name="Merkel A.Y."/>
            <person name="Slobodkin A.I."/>
        </authorList>
    </citation>
    <scope>NUCLEOTIDE SEQUENCE</scope>
    <source>
        <strain evidence="9">M4Ah</strain>
    </source>
</reference>
<dbReference type="InterPro" id="IPR024529">
    <property type="entry name" value="ECF_trnsprt_substrate-spec"/>
</dbReference>
<dbReference type="Proteomes" id="UP001431532">
    <property type="component" value="Unassembled WGS sequence"/>
</dbReference>
<gene>
    <name evidence="9" type="ORF">QJ521_01745</name>
</gene>
<evidence type="ECO:0008006" key="11">
    <source>
        <dbReference type="Google" id="ProtNLM"/>
    </source>
</evidence>
<comment type="similarity">
    <text evidence="2">Belongs to the prokaryotic riboflavin transporter (P-RFT) (TC 2.A.87) family.</text>
</comment>
<feature type="transmembrane region" description="Helical" evidence="8">
    <location>
        <begin position="78"/>
        <end position="101"/>
    </location>
</feature>
<keyword evidence="10" id="KW-1185">Reference proteome</keyword>
<keyword evidence="7 8" id="KW-0472">Membrane</keyword>
<feature type="transmembrane region" description="Helical" evidence="8">
    <location>
        <begin position="12"/>
        <end position="33"/>
    </location>
</feature>
<accession>A0AAW6U2S2</accession>
<evidence type="ECO:0000256" key="6">
    <source>
        <dbReference type="ARBA" id="ARBA00022989"/>
    </source>
</evidence>
<dbReference type="Gene3D" id="1.10.1760.20">
    <property type="match status" value="1"/>
</dbReference>
<evidence type="ECO:0000256" key="5">
    <source>
        <dbReference type="ARBA" id="ARBA00022692"/>
    </source>
</evidence>